<proteinExistence type="predicted"/>
<dbReference type="Gene3D" id="3.40.50.2300">
    <property type="match status" value="1"/>
</dbReference>
<dbReference type="Pfam" id="PF00072">
    <property type="entry name" value="Response_reg"/>
    <property type="match status" value="1"/>
</dbReference>
<name>A0A317ES98_9SPHI</name>
<dbReference type="PROSITE" id="PS50110">
    <property type="entry name" value="RESPONSE_REGULATORY"/>
    <property type="match status" value="1"/>
</dbReference>
<dbReference type="Proteomes" id="UP000245379">
    <property type="component" value="Unassembled WGS sequence"/>
</dbReference>
<evidence type="ECO:0000259" key="3">
    <source>
        <dbReference type="PROSITE" id="PS50110"/>
    </source>
</evidence>
<comment type="caution">
    <text evidence="4">The sequence shown here is derived from an EMBL/GenBank/DDBJ whole genome shotgun (WGS) entry which is preliminary data.</text>
</comment>
<feature type="modified residue" description="4-aspartylphosphate" evidence="2">
    <location>
        <position position="62"/>
    </location>
</feature>
<protein>
    <recommendedName>
        <fullName evidence="3">Response regulatory domain-containing protein</fullName>
    </recommendedName>
</protein>
<dbReference type="InterPro" id="IPR001789">
    <property type="entry name" value="Sig_transdc_resp-reg_receiver"/>
</dbReference>
<accession>A0A317ES98</accession>
<dbReference type="RefSeq" id="WP_109924714.1">
    <property type="nucleotide sequence ID" value="NZ_QGNZ01000001.1"/>
</dbReference>
<dbReference type="SMART" id="SM00448">
    <property type="entry name" value="REC"/>
    <property type="match status" value="1"/>
</dbReference>
<keyword evidence="1 2" id="KW-0597">Phosphoprotein</keyword>
<organism evidence="4 5">
    <name type="scientific">Pedobacter yonginense</name>
    <dbReference type="NCBI Taxonomy" id="651869"/>
    <lineage>
        <taxon>Bacteria</taxon>
        <taxon>Pseudomonadati</taxon>
        <taxon>Bacteroidota</taxon>
        <taxon>Sphingobacteriia</taxon>
        <taxon>Sphingobacteriales</taxon>
        <taxon>Sphingobacteriaceae</taxon>
        <taxon>Pedobacter</taxon>
    </lineage>
</organism>
<sequence>MNGSKRAAYSCVIIDDDKAMVHILEHYVSLTEKLALKCSFTDPLDATAAFWKFEKVDFLLIDIEMGVSGIDIARMLREKVAYVIFITAHRNYAMDAFAEGDRFLVKPLNFDQFLETINSIIARDRSKNLLGKKKHS</sequence>
<evidence type="ECO:0000256" key="1">
    <source>
        <dbReference type="ARBA" id="ARBA00022553"/>
    </source>
</evidence>
<keyword evidence="5" id="KW-1185">Reference proteome</keyword>
<dbReference type="PANTHER" id="PTHR44591:SF3">
    <property type="entry name" value="RESPONSE REGULATORY DOMAIN-CONTAINING PROTEIN"/>
    <property type="match status" value="1"/>
</dbReference>
<dbReference type="AlphaFoldDB" id="A0A317ES98"/>
<dbReference type="PANTHER" id="PTHR44591">
    <property type="entry name" value="STRESS RESPONSE REGULATOR PROTEIN 1"/>
    <property type="match status" value="1"/>
</dbReference>
<dbReference type="InterPro" id="IPR011006">
    <property type="entry name" value="CheY-like_superfamily"/>
</dbReference>
<evidence type="ECO:0000313" key="5">
    <source>
        <dbReference type="Proteomes" id="UP000245379"/>
    </source>
</evidence>
<evidence type="ECO:0000256" key="2">
    <source>
        <dbReference type="PROSITE-ProRule" id="PRU00169"/>
    </source>
</evidence>
<evidence type="ECO:0000313" key="4">
    <source>
        <dbReference type="EMBL" id="PWS29285.1"/>
    </source>
</evidence>
<dbReference type="InterPro" id="IPR050595">
    <property type="entry name" value="Bact_response_regulator"/>
</dbReference>
<dbReference type="EMBL" id="QGNZ01000001">
    <property type="protein sequence ID" value="PWS29285.1"/>
    <property type="molecule type" value="Genomic_DNA"/>
</dbReference>
<reference evidence="4 5" key="1">
    <citation type="submission" date="2018-05" db="EMBL/GenBank/DDBJ databases">
        <title>Pedobacter paludis sp. nov., isolated from wetland soil.</title>
        <authorList>
            <person name="Zhang Y."/>
            <person name="Wang G."/>
        </authorList>
    </citation>
    <scope>NUCLEOTIDE SEQUENCE [LARGE SCALE GENOMIC DNA]</scope>
    <source>
        <strain evidence="4 5">KCTC22721</strain>
    </source>
</reference>
<dbReference type="SUPFAM" id="SSF52172">
    <property type="entry name" value="CheY-like"/>
    <property type="match status" value="1"/>
</dbReference>
<dbReference type="GO" id="GO:0000160">
    <property type="term" value="P:phosphorelay signal transduction system"/>
    <property type="evidence" value="ECO:0007669"/>
    <property type="project" value="InterPro"/>
</dbReference>
<dbReference type="OrthoDB" id="9787344at2"/>
<feature type="domain" description="Response regulatory" evidence="3">
    <location>
        <begin position="10"/>
        <end position="121"/>
    </location>
</feature>
<gene>
    <name evidence="4" type="ORF">DHW03_05560</name>
</gene>